<evidence type="ECO:0000256" key="3">
    <source>
        <dbReference type="ARBA" id="ARBA00023163"/>
    </source>
</evidence>
<dbReference type="EMBL" id="VFIY01000018">
    <property type="protein sequence ID" value="TPD57888.1"/>
    <property type="molecule type" value="Genomic_DNA"/>
</dbReference>
<dbReference type="PRINTS" id="PR00598">
    <property type="entry name" value="HTHMARR"/>
</dbReference>
<dbReference type="SMART" id="SM00347">
    <property type="entry name" value="HTH_MARR"/>
    <property type="match status" value="1"/>
</dbReference>
<dbReference type="InterPro" id="IPR036390">
    <property type="entry name" value="WH_DNA-bd_sf"/>
</dbReference>
<protein>
    <submittedName>
        <fullName evidence="5">MarR family transcriptional regulator</fullName>
    </submittedName>
</protein>
<evidence type="ECO:0000313" key="6">
    <source>
        <dbReference type="Proteomes" id="UP000319148"/>
    </source>
</evidence>
<dbReference type="Proteomes" id="UP000319148">
    <property type="component" value="Unassembled WGS sequence"/>
</dbReference>
<dbReference type="Pfam" id="PF01047">
    <property type="entry name" value="MarR"/>
    <property type="match status" value="1"/>
</dbReference>
<dbReference type="PROSITE" id="PS50995">
    <property type="entry name" value="HTH_MARR_2"/>
    <property type="match status" value="1"/>
</dbReference>
<keyword evidence="2" id="KW-0238">DNA-binding</keyword>
<dbReference type="SUPFAM" id="SSF46785">
    <property type="entry name" value="Winged helix' DNA-binding domain"/>
    <property type="match status" value="1"/>
</dbReference>
<proteinExistence type="predicted"/>
<dbReference type="GO" id="GO:0003700">
    <property type="term" value="F:DNA-binding transcription factor activity"/>
    <property type="evidence" value="ECO:0007669"/>
    <property type="project" value="InterPro"/>
</dbReference>
<dbReference type="OrthoDB" id="7269152at2"/>
<dbReference type="InterPro" id="IPR000835">
    <property type="entry name" value="HTH_MarR-typ"/>
</dbReference>
<evidence type="ECO:0000313" key="5">
    <source>
        <dbReference type="EMBL" id="TPD57888.1"/>
    </source>
</evidence>
<keyword evidence="3" id="KW-0804">Transcription</keyword>
<name>A0A501PCI8_9PROT</name>
<gene>
    <name evidence="5" type="ORF">FIV46_17475</name>
</gene>
<evidence type="ECO:0000259" key="4">
    <source>
        <dbReference type="PROSITE" id="PS50995"/>
    </source>
</evidence>
<accession>A0A501PCI8</accession>
<feature type="domain" description="HTH marR-type" evidence="4">
    <location>
        <begin position="41"/>
        <end position="173"/>
    </location>
</feature>
<dbReference type="InterPro" id="IPR036388">
    <property type="entry name" value="WH-like_DNA-bd_sf"/>
</dbReference>
<sequence length="175" mass="19843">MQKTPVCAWGMIESMNKMTNNTGKEELQLSSGKPVSLKGLDELLGYQLKRAQIILQRDFLETLAPIGLTQRQGATLWLIKENPAISQSELASVLLMDRATMLVIIDKLSTRGLVKRKRSEVDRRRHELCLTDEGEALLAQAKELIKGHEQRFKNLFTKDELATFFKFLDVIANQS</sequence>
<keyword evidence="1" id="KW-0805">Transcription regulation</keyword>
<dbReference type="Gene3D" id="1.10.10.10">
    <property type="entry name" value="Winged helix-like DNA-binding domain superfamily/Winged helix DNA-binding domain"/>
    <property type="match status" value="1"/>
</dbReference>
<evidence type="ECO:0000256" key="2">
    <source>
        <dbReference type="ARBA" id="ARBA00023125"/>
    </source>
</evidence>
<organism evidence="5 6">
    <name type="scientific">Emcibacter nanhaiensis</name>
    <dbReference type="NCBI Taxonomy" id="1505037"/>
    <lineage>
        <taxon>Bacteria</taxon>
        <taxon>Pseudomonadati</taxon>
        <taxon>Pseudomonadota</taxon>
        <taxon>Alphaproteobacteria</taxon>
        <taxon>Emcibacterales</taxon>
        <taxon>Emcibacteraceae</taxon>
        <taxon>Emcibacter</taxon>
    </lineage>
</organism>
<evidence type="ECO:0000256" key="1">
    <source>
        <dbReference type="ARBA" id="ARBA00023015"/>
    </source>
</evidence>
<dbReference type="AlphaFoldDB" id="A0A501PCI8"/>
<dbReference type="GO" id="GO:0003677">
    <property type="term" value="F:DNA binding"/>
    <property type="evidence" value="ECO:0007669"/>
    <property type="project" value="UniProtKB-KW"/>
</dbReference>
<dbReference type="PANTHER" id="PTHR42756:SF1">
    <property type="entry name" value="TRANSCRIPTIONAL REPRESSOR OF EMRAB OPERON"/>
    <property type="match status" value="1"/>
</dbReference>
<dbReference type="PANTHER" id="PTHR42756">
    <property type="entry name" value="TRANSCRIPTIONAL REGULATOR, MARR"/>
    <property type="match status" value="1"/>
</dbReference>
<comment type="caution">
    <text evidence="5">The sequence shown here is derived from an EMBL/GenBank/DDBJ whole genome shotgun (WGS) entry which is preliminary data.</text>
</comment>
<keyword evidence="6" id="KW-1185">Reference proteome</keyword>
<reference evidence="6" key="1">
    <citation type="submission" date="2019-06" db="EMBL/GenBank/DDBJ databases">
        <title>The complete genome of Emcibacter congregatus ZYLT.</title>
        <authorList>
            <person name="Zhao Z."/>
        </authorList>
    </citation>
    <scope>NUCLEOTIDE SEQUENCE [LARGE SCALE GENOMIC DNA]</scope>
    <source>
        <strain evidence="6">MCCC 1A06723</strain>
    </source>
</reference>